<dbReference type="SUPFAM" id="SSF47413">
    <property type="entry name" value="lambda repressor-like DNA-binding domains"/>
    <property type="match status" value="1"/>
</dbReference>
<name>A0A398D5L9_9BACT</name>
<proteinExistence type="predicted"/>
<dbReference type="Gene3D" id="1.10.260.40">
    <property type="entry name" value="lambda repressor-like DNA-binding domains"/>
    <property type="match status" value="1"/>
</dbReference>
<keyword evidence="6" id="KW-1185">Reference proteome</keyword>
<dbReference type="InterPro" id="IPR025997">
    <property type="entry name" value="SBP_2_dom"/>
</dbReference>
<keyword evidence="3" id="KW-0804">Transcription</keyword>
<dbReference type="Pfam" id="PF00356">
    <property type="entry name" value="LacI"/>
    <property type="match status" value="1"/>
</dbReference>
<dbReference type="EMBL" id="QXIT01000013">
    <property type="protein sequence ID" value="RIE10836.1"/>
    <property type="molecule type" value="Genomic_DNA"/>
</dbReference>
<reference evidence="5 6" key="1">
    <citation type="submission" date="2018-09" db="EMBL/GenBank/DDBJ databases">
        <title>Discovery and Ecogenomic Context for Candidatus Cryosericales, a Global Caldiserica Order Active in Thawing Permafrost.</title>
        <authorList>
            <person name="Martinez M.A."/>
            <person name="Woodcroft B.J."/>
            <person name="Ignacio Espinoza J.C."/>
            <person name="Zayed A."/>
            <person name="Singleton C.M."/>
            <person name="Boyd J."/>
            <person name="Li Y.-F."/>
            <person name="Purvine S."/>
            <person name="Maughan H."/>
            <person name="Hodgkins S.B."/>
            <person name="Anderson D."/>
            <person name="Sederholm M."/>
            <person name="Temperton B."/>
            <person name="Saleska S.R."/>
            <person name="Tyson G.W."/>
            <person name="Rich V.I."/>
        </authorList>
    </citation>
    <scope>NUCLEOTIDE SEQUENCE [LARGE SCALE GENOMIC DNA]</scope>
    <source>
        <strain evidence="5 6">SMC6</strain>
    </source>
</reference>
<dbReference type="PROSITE" id="PS50932">
    <property type="entry name" value="HTH_LACI_2"/>
    <property type="match status" value="1"/>
</dbReference>
<gene>
    <name evidence="5" type="ORF">SMC6_00685</name>
</gene>
<evidence type="ECO:0000313" key="6">
    <source>
        <dbReference type="Proteomes" id="UP000266260"/>
    </source>
</evidence>
<dbReference type="Gene3D" id="3.40.50.2300">
    <property type="match status" value="2"/>
</dbReference>
<comment type="caution">
    <text evidence="5">The sequence shown here is derived from an EMBL/GenBank/DDBJ whole genome shotgun (WGS) entry which is preliminary data.</text>
</comment>
<dbReference type="InterPro" id="IPR010982">
    <property type="entry name" value="Lambda_DNA-bd_dom_sf"/>
</dbReference>
<dbReference type="GO" id="GO:0003700">
    <property type="term" value="F:DNA-binding transcription factor activity"/>
    <property type="evidence" value="ECO:0007669"/>
    <property type="project" value="TreeGrafter"/>
</dbReference>
<dbReference type="GO" id="GO:0000976">
    <property type="term" value="F:transcription cis-regulatory region binding"/>
    <property type="evidence" value="ECO:0007669"/>
    <property type="project" value="TreeGrafter"/>
</dbReference>
<dbReference type="InterPro" id="IPR028082">
    <property type="entry name" value="Peripla_BP_I"/>
</dbReference>
<protein>
    <submittedName>
        <fullName evidence="5">LacI family DNA-binding transcriptional regulator</fullName>
    </submittedName>
</protein>
<evidence type="ECO:0000256" key="2">
    <source>
        <dbReference type="ARBA" id="ARBA00023125"/>
    </source>
</evidence>
<evidence type="ECO:0000256" key="1">
    <source>
        <dbReference type="ARBA" id="ARBA00023015"/>
    </source>
</evidence>
<dbReference type="SUPFAM" id="SSF53822">
    <property type="entry name" value="Periplasmic binding protein-like I"/>
    <property type="match status" value="1"/>
</dbReference>
<accession>A0A398D5L9</accession>
<evidence type="ECO:0000313" key="5">
    <source>
        <dbReference type="EMBL" id="RIE10836.1"/>
    </source>
</evidence>
<dbReference type="SMART" id="SM00354">
    <property type="entry name" value="HTH_LACI"/>
    <property type="match status" value="1"/>
</dbReference>
<dbReference type="Pfam" id="PF13407">
    <property type="entry name" value="Peripla_BP_4"/>
    <property type="match status" value="1"/>
</dbReference>
<keyword evidence="1" id="KW-0805">Transcription regulation</keyword>
<dbReference type="RefSeq" id="WP_119175322.1">
    <property type="nucleotide sequence ID" value="NZ_QXIT01000013.1"/>
</dbReference>
<keyword evidence="2 5" id="KW-0238">DNA-binding</keyword>
<dbReference type="Proteomes" id="UP000266260">
    <property type="component" value="Unassembled WGS sequence"/>
</dbReference>
<feature type="domain" description="HTH lacI-type" evidence="4">
    <location>
        <begin position="1"/>
        <end position="55"/>
    </location>
</feature>
<evidence type="ECO:0000259" key="4">
    <source>
        <dbReference type="PROSITE" id="PS50932"/>
    </source>
</evidence>
<organism evidence="5 6">
    <name type="scientific">Candidatus Cryosericum odellii</name>
    <dbReference type="NCBI Taxonomy" id="2290917"/>
    <lineage>
        <taxon>Bacteria</taxon>
        <taxon>Pseudomonadati</taxon>
        <taxon>Caldisericota/Cryosericota group</taxon>
        <taxon>Candidatus Cryosericota</taxon>
        <taxon>Candidatus Cryosericia</taxon>
        <taxon>Candidatus Cryosericales</taxon>
        <taxon>Candidatus Cryosericaceae</taxon>
        <taxon>Candidatus Cryosericum</taxon>
    </lineage>
</organism>
<dbReference type="InterPro" id="IPR000843">
    <property type="entry name" value="HTH_LacI"/>
</dbReference>
<dbReference type="PANTHER" id="PTHR30146">
    <property type="entry name" value="LACI-RELATED TRANSCRIPTIONAL REPRESSOR"/>
    <property type="match status" value="1"/>
</dbReference>
<dbReference type="CDD" id="cd01392">
    <property type="entry name" value="HTH_LacI"/>
    <property type="match status" value="1"/>
</dbReference>
<dbReference type="AlphaFoldDB" id="A0A398D5L9"/>
<dbReference type="PANTHER" id="PTHR30146:SF144">
    <property type="entry name" value="LACI-FAMILY TRANSCRIPTION REGULATOR"/>
    <property type="match status" value="1"/>
</dbReference>
<evidence type="ECO:0000256" key="3">
    <source>
        <dbReference type="ARBA" id="ARBA00023163"/>
    </source>
</evidence>
<sequence length="338" mass="38380">MTVIEIAKRTGVSIGTVDRVLHKRGRVSPETRQRIQDIIDAEGYRPNPLARHLKRNRVFRIGVLIPGLEKESGYWNLIYDGILKAAEELSAFSFKIELFDFVRPDRASLVSAFERMTASDCCAYIIAPIMQEETLVLLMGQEGQPLYTLIDSPLPGACPVSTIAQDPFRGGYLAGKMMDLVSRSNGPYVTVRPYTEAFNLNERARGFNAWFSSRPDVKILDIVCSELHMDETYQILEDTLRRNPDLKGIFAVSSIGHKIADFIDAKGRKKDISIIGYDLVTENVQHLENGKIDCLISQRPEEQGHHALYQLYRKIVLEEEPTPQIDMPFDIYFKENLL</sequence>
<dbReference type="PROSITE" id="PS00356">
    <property type="entry name" value="HTH_LACI_1"/>
    <property type="match status" value="1"/>
</dbReference>